<evidence type="ECO:0000313" key="3">
    <source>
        <dbReference type="Proteomes" id="UP001156940"/>
    </source>
</evidence>
<dbReference type="RefSeq" id="WP_280575543.1">
    <property type="nucleotide sequence ID" value="NZ_JARXRM010000043.1"/>
</dbReference>
<protein>
    <submittedName>
        <fullName evidence="2">GNAT family N-acetyltransferase</fullName>
        <ecNumber evidence="2">2.3.1.-</ecNumber>
    </submittedName>
</protein>
<feature type="domain" description="N-acetyltransferase" evidence="1">
    <location>
        <begin position="44"/>
        <end position="201"/>
    </location>
</feature>
<gene>
    <name evidence="2" type="ORF">QFW77_14790</name>
</gene>
<dbReference type="PROSITE" id="PS51186">
    <property type="entry name" value="GNAT"/>
    <property type="match status" value="1"/>
</dbReference>
<dbReference type="Proteomes" id="UP001156940">
    <property type="component" value="Unassembled WGS sequence"/>
</dbReference>
<comment type="caution">
    <text evidence="2">The sequence shown here is derived from an EMBL/GenBank/DDBJ whole genome shotgun (WGS) entry which is preliminary data.</text>
</comment>
<keyword evidence="2" id="KW-0808">Transferase</keyword>
<dbReference type="EC" id="2.3.1.-" evidence="2"/>
<sequence length="201" mass="22016">MARYRTDAGPVTVAPATGARWKDLQTVLGARGQAAKCQCQRAILPLRDYWHMPREVREAFLHGEVFAPEPAPGLLAYLDREPVDWCRLGPRSRFAPLRNSPVPWAGRTEDRDDAGVWAVVCFVVRAGYRRRGIGGALAAAAVDFARSQGAGALEGYPMLTSGTDIPWGELHVGAHGAFAAAGYREITRPTKRRCVMRIDFG</sequence>
<name>A0ABT6JBP2_9GAMM</name>
<evidence type="ECO:0000259" key="1">
    <source>
        <dbReference type="PROSITE" id="PS51186"/>
    </source>
</evidence>
<keyword evidence="3" id="KW-1185">Reference proteome</keyword>
<dbReference type="InterPro" id="IPR000182">
    <property type="entry name" value="GNAT_dom"/>
</dbReference>
<dbReference type="EMBL" id="JARXRM010000043">
    <property type="protein sequence ID" value="MDH5824244.1"/>
    <property type="molecule type" value="Genomic_DNA"/>
</dbReference>
<evidence type="ECO:0000313" key="2">
    <source>
        <dbReference type="EMBL" id="MDH5824244.1"/>
    </source>
</evidence>
<accession>A0ABT6JBP2</accession>
<dbReference type="InterPro" id="IPR016181">
    <property type="entry name" value="Acyl_CoA_acyltransferase"/>
</dbReference>
<organism evidence="2 3">
    <name type="scientific">Luteimonas endophytica</name>
    <dbReference type="NCBI Taxonomy" id="3042023"/>
    <lineage>
        <taxon>Bacteria</taxon>
        <taxon>Pseudomonadati</taxon>
        <taxon>Pseudomonadota</taxon>
        <taxon>Gammaproteobacteria</taxon>
        <taxon>Lysobacterales</taxon>
        <taxon>Lysobacteraceae</taxon>
        <taxon>Luteimonas</taxon>
    </lineage>
</organism>
<dbReference type="Pfam" id="PF00583">
    <property type="entry name" value="Acetyltransf_1"/>
    <property type="match status" value="1"/>
</dbReference>
<dbReference type="SUPFAM" id="SSF55729">
    <property type="entry name" value="Acyl-CoA N-acyltransferases (Nat)"/>
    <property type="match status" value="1"/>
</dbReference>
<keyword evidence="2" id="KW-0012">Acyltransferase</keyword>
<dbReference type="Gene3D" id="3.40.630.30">
    <property type="match status" value="1"/>
</dbReference>
<proteinExistence type="predicted"/>
<dbReference type="GO" id="GO:0016746">
    <property type="term" value="F:acyltransferase activity"/>
    <property type="evidence" value="ECO:0007669"/>
    <property type="project" value="UniProtKB-KW"/>
</dbReference>
<reference evidence="2 3" key="1">
    <citation type="submission" date="2023-04" db="EMBL/GenBank/DDBJ databases">
        <title>Luteimonas endophyticus RD2P54.</title>
        <authorList>
            <person name="Sun J.-Q."/>
        </authorList>
    </citation>
    <scope>NUCLEOTIDE SEQUENCE [LARGE SCALE GENOMIC DNA]</scope>
    <source>
        <strain evidence="2 3">RD2P54</strain>
    </source>
</reference>